<dbReference type="Pfam" id="PF00984">
    <property type="entry name" value="UDPG_MGDP_dh"/>
    <property type="match status" value="1"/>
</dbReference>
<sequence length="299" mass="33218">MNQSPVQKEKPLIGFIGQGFIGKNYADDFENRGYTVIRYATRPELAKNKDDIKNCDIVFIAVPTPSTPKGFDYSIVREVLKLVGKEKTAVIKSTVLPGTTEKLQAAYPDIFVFHSPEFLREKTAAYDAANPDRNIIGIPKDTSEYKRRAKLIMRVLPKAPFERIMHIRDAELVKYGGNCFLYMKVIFANLLYDVAKRRGRNWEAVKEAVAADPRIGPSHMEPLHRSGHGGGPGRGAGGHCFIKDLSAFSKLYAKAVKDPLGSAILAALEIKNNRLLLESGKDANLLKSVYGSLKRARNP</sequence>
<proteinExistence type="inferred from homology"/>
<evidence type="ECO:0000313" key="5">
    <source>
        <dbReference type="Proteomes" id="UP000176493"/>
    </source>
</evidence>
<dbReference type="PANTHER" id="PTHR43750">
    <property type="entry name" value="UDP-GLUCOSE 6-DEHYDROGENASE TUAD"/>
    <property type="match status" value="1"/>
</dbReference>
<evidence type="ECO:0000259" key="2">
    <source>
        <dbReference type="Pfam" id="PF00984"/>
    </source>
</evidence>
<accession>A0A1G2MAZ1</accession>
<dbReference type="InterPro" id="IPR001732">
    <property type="entry name" value="UDP-Glc/GDP-Man_DH_N"/>
</dbReference>
<comment type="caution">
    <text evidence="4">The sequence shown here is derived from an EMBL/GenBank/DDBJ whole genome shotgun (WGS) entry which is preliminary data.</text>
</comment>
<dbReference type="PANTHER" id="PTHR43750:SF3">
    <property type="entry name" value="UDP-GLUCOSE 6-DEHYDROGENASE TUAD"/>
    <property type="match status" value="1"/>
</dbReference>
<dbReference type="AlphaFoldDB" id="A0A1G2MAZ1"/>
<dbReference type="InterPro" id="IPR014026">
    <property type="entry name" value="UDP-Glc/GDP-Man_DH_dimer"/>
</dbReference>
<dbReference type="InterPro" id="IPR013328">
    <property type="entry name" value="6PGD_dom2"/>
</dbReference>
<organism evidence="4 5">
    <name type="scientific">Candidatus Taylorbacteria bacterium RIFCSPHIGHO2_02_49_25</name>
    <dbReference type="NCBI Taxonomy" id="1802305"/>
    <lineage>
        <taxon>Bacteria</taxon>
        <taxon>Candidatus Tayloriibacteriota</taxon>
    </lineage>
</organism>
<evidence type="ECO:0008006" key="6">
    <source>
        <dbReference type="Google" id="ProtNLM"/>
    </source>
</evidence>
<feature type="domain" description="UDP-glucose/GDP-mannose dehydrogenase dimerisation" evidence="2">
    <location>
        <begin position="169"/>
        <end position="255"/>
    </location>
</feature>
<evidence type="ECO:0000256" key="1">
    <source>
        <dbReference type="ARBA" id="ARBA00006601"/>
    </source>
</evidence>
<reference evidence="4 5" key="1">
    <citation type="journal article" date="2016" name="Nat. Commun.">
        <title>Thousands of microbial genomes shed light on interconnected biogeochemical processes in an aquifer system.</title>
        <authorList>
            <person name="Anantharaman K."/>
            <person name="Brown C.T."/>
            <person name="Hug L.A."/>
            <person name="Sharon I."/>
            <person name="Castelle C.J."/>
            <person name="Probst A.J."/>
            <person name="Thomas B.C."/>
            <person name="Singh A."/>
            <person name="Wilkins M.J."/>
            <person name="Karaoz U."/>
            <person name="Brodie E.L."/>
            <person name="Williams K.H."/>
            <person name="Hubbard S.S."/>
            <person name="Banfield J.F."/>
        </authorList>
    </citation>
    <scope>NUCLEOTIDE SEQUENCE [LARGE SCALE GENOMIC DNA]</scope>
</reference>
<evidence type="ECO:0000259" key="3">
    <source>
        <dbReference type="Pfam" id="PF03721"/>
    </source>
</evidence>
<dbReference type="EMBL" id="MHRJ01000052">
    <property type="protein sequence ID" value="OHA21095.1"/>
    <property type="molecule type" value="Genomic_DNA"/>
</dbReference>
<dbReference type="InterPro" id="IPR008927">
    <property type="entry name" value="6-PGluconate_DH-like_C_sf"/>
</dbReference>
<dbReference type="Proteomes" id="UP000176493">
    <property type="component" value="Unassembled WGS sequence"/>
</dbReference>
<dbReference type="GO" id="GO:0016616">
    <property type="term" value="F:oxidoreductase activity, acting on the CH-OH group of donors, NAD or NADP as acceptor"/>
    <property type="evidence" value="ECO:0007669"/>
    <property type="project" value="InterPro"/>
</dbReference>
<dbReference type="Gene3D" id="1.10.1040.10">
    <property type="entry name" value="N-(1-d-carboxylethyl)-l-norvaline Dehydrogenase, domain 2"/>
    <property type="match status" value="1"/>
</dbReference>
<protein>
    <recommendedName>
        <fullName evidence="6">UDP-glucose/GDP-mannose dehydrogenase dimerisation domain-containing protein</fullName>
    </recommendedName>
</protein>
<dbReference type="Gene3D" id="3.40.50.720">
    <property type="entry name" value="NAD(P)-binding Rossmann-like Domain"/>
    <property type="match status" value="1"/>
</dbReference>
<dbReference type="Pfam" id="PF03721">
    <property type="entry name" value="UDPG_MGDP_dh_N"/>
    <property type="match status" value="1"/>
</dbReference>
<dbReference type="InterPro" id="IPR036291">
    <property type="entry name" value="NAD(P)-bd_dom_sf"/>
</dbReference>
<feature type="domain" description="UDP-glucose/GDP-mannose dehydrogenase N-terminal" evidence="3">
    <location>
        <begin position="49"/>
        <end position="144"/>
    </location>
</feature>
<comment type="similarity">
    <text evidence="1">Belongs to the UDP-glucose/GDP-mannose dehydrogenase family.</text>
</comment>
<dbReference type="SUPFAM" id="SSF48179">
    <property type="entry name" value="6-phosphogluconate dehydrogenase C-terminal domain-like"/>
    <property type="match status" value="1"/>
</dbReference>
<evidence type="ECO:0000313" key="4">
    <source>
        <dbReference type="EMBL" id="OHA21095.1"/>
    </source>
</evidence>
<dbReference type="SUPFAM" id="SSF51735">
    <property type="entry name" value="NAD(P)-binding Rossmann-fold domains"/>
    <property type="match status" value="1"/>
</dbReference>
<gene>
    <name evidence="4" type="ORF">A2W52_01640</name>
</gene>
<name>A0A1G2MAZ1_9BACT</name>
<dbReference type="GO" id="GO:0051287">
    <property type="term" value="F:NAD binding"/>
    <property type="evidence" value="ECO:0007669"/>
    <property type="project" value="InterPro"/>
</dbReference>